<gene>
    <name evidence="1" type="ORF">DSO57_1009125</name>
</gene>
<reference evidence="1" key="1">
    <citation type="submission" date="2022-04" db="EMBL/GenBank/DDBJ databases">
        <title>Genome of the entomopathogenic fungus Entomophthora muscae.</title>
        <authorList>
            <person name="Elya C."/>
            <person name="Lovett B.R."/>
            <person name="Lee E."/>
            <person name="Macias A.M."/>
            <person name="Hajek A.E."/>
            <person name="De Bivort B.L."/>
            <person name="Kasson M.T."/>
            <person name="De Fine Licht H.H."/>
            <person name="Stajich J.E."/>
        </authorList>
    </citation>
    <scope>NUCLEOTIDE SEQUENCE</scope>
    <source>
        <strain evidence="1">Berkeley</strain>
    </source>
</reference>
<proteinExistence type="predicted"/>
<name>A0ACC2TV17_9FUNG</name>
<evidence type="ECO:0000313" key="2">
    <source>
        <dbReference type="Proteomes" id="UP001165960"/>
    </source>
</evidence>
<sequence>MHPVVGLLLCIPYNLIISQIITGRWGPAVGTLLLAPPNVNSMPANLGVVPPVFETENLVLSQCPEFYAEGTLIFSQAIYLRLFWLGISFENFTKQYLKLHWWLTINSMWIWMVIPHHLDTASYDLLISVTSVAVNSLPSLALDHIIFPQRTKKSNQSPAKPLNSMAELDNTFDKKFVLSYPSQAPPTSSSSPWLTVEESLINLDCYLTWCCPPFQDY</sequence>
<evidence type="ECO:0000313" key="1">
    <source>
        <dbReference type="EMBL" id="KAJ9078206.1"/>
    </source>
</evidence>
<organism evidence="1 2">
    <name type="scientific">Entomophthora muscae</name>
    <dbReference type="NCBI Taxonomy" id="34485"/>
    <lineage>
        <taxon>Eukaryota</taxon>
        <taxon>Fungi</taxon>
        <taxon>Fungi incertae sedis</taxon>
        <taxon>Zoopagomycota</taxon>
        <taxon>Entomophthoromycotina</taxon>
        <taxon>Entomophthoromycetes</taxon>
        <taxon>Entomophthorales</taxon>
        <taxon>Entomophthoraceae</taxon>
        <taxon>Entomophthora</taxon>
    </lineage>
</organism>
<keyword evidence="2" id="KW-1185">Reference proteome</keyword>
<comment type="caution">
    <text evidence="1">The sequence shown here is derived from an EMBL/GenBank/DDBJ whole genome shotgun (WGS) entry which is preliminary data.</text>
</comment>
<dbReference type="Proteomes" id="UP001165960">
    <property type="component" value="Unassembled WGS sequence"/>
</dbReference>
<dbReference type="EMBL" id="QTSX02002158">
    <property type="protein sequence ID" value="KAJ9078206.1"/>
    <property type="molecule type" value="Genomic_DNA"/>
</dbReference>
<protein>
    <submittedName>
        <fullName evidence="1">Uncharacterized protein</fullName>
    </submittedName>
</protein>
<accession>A0ACC2TV17</accession>